<dbReference type="AlphaFoldDB" id="U1FTS6"/>
<name>U1FTS6_ENDPU</name>
<dbReference type="GeneID" id="19243064"/>
<feature type="region of interest" description="Disordered" evidence="1">
    <location>
        <begin position="107"/>
        <end position="128"/>
    </location>
</feature>
<keyword evidence="3" id="KW-1185">Reference proteome</keyword>
<reference evidence="3" key="1">
    <citation type="journal article" date="2014" name="BMC Genomics">
        <title>Genome characteristics reveal the impact of lichenization on lichen-forming fungus Endocarpon pusillum Hedwig (Verrucariales, Ascomycota).</title>
        <authorList>
            <person name="Wang Y.-Y."/>
            <person name="Liu B."/>
            <person name="Zhang X.-Y."/>
            <person name="Zhou Q.-M."/>
            <person name="Zhang T."/>
            <person name="Li H."/>
            <person name="Yu Y.-F."/>
            <person name="Zhang X.-L."/>
            <person name="Hao X.-Y."/>
            <person name="Wang M."/>
            <person name="Wang L."/>
            <person name="Wei J.-C."/>
        </authorList>
    </citation>
    <scope>NUCLEOTIDE SEQUENCE [LARGE SCALE GENOMIC DNA]</scope>
    <source>
        <strain evidence="3">Z07020 / HMAS-L-300199</strain>
    </source>
</reference>
<dbReference type="HOGENOM" id="CLU_1304848_0_0_1"/>
<sequence>MPEHLGLLLVHYLHHICSKAFSRNSKLFSCFGNANGNVSLSASFWSTIASEMSSLPKPSMTSPASEVESKTHNLSPIFQHSPVIKNLDSVGTKTIIQRRGTAMKASISRSALGKDSTSHKRVKTQASQNQDQLIVNTPQNIAVHSTPHNFEVQTFGLGRTTPAFWAKQLLSEEQQSNQDPSLFDAAQSVVCFLVYIDTKFKHIEQRTGPES</sequence>
<evidence type="ECO:0000256" key="1">
    <source>
        <dbReference type="SAM" id="MobiDB-lite"/>
    </source>
</evidence>
<dbReference type="Proteomes" id="UP000019373">
    <property type="component" value="Unassembled WGS sequence"/>
</dbReference>
<organism evidence="2 3">
    <name type="scientific">Endocarpon pusillum (strain Z07020 / HMAS-L-300199)</name>
    <name type="common">Lichen-forming fungus</name>
    <dbReference type="NCBI Taxonomy" id="1263415"/>
    <lineage>
        <taxon>Eukaryota</taxon>
        <taxon>Fungi</taxon>
        <taxon>Dikarya</taxon>
        <taxon>Ascomycota</taxon>
        <taxon>Pezizomycotina</taxon>
        <taxon>Eurotiomycetes</taxon>
        <taxon>Chaetothyriomycetidae</taxon>
        <taxon>Verrucariales</taxon>
        <taxon>Verrucariaceae</taxon>
        <taxon>Endocarpon</taxon>
    </lineage>
</organism>
<dbReference type="RefSeq" id="XP_007806212.1">
    <property type="nucleotide sequence ID" value="XM_007808021.1"/>
</dbReference>
<evidence type="ECO:0000313" key="3">
    <source>
        <dbReference type="Proteomes" id="UP000019373"/>
    </source>
</evidence>
<gene>
    <name evidence="2" type="ORF">EPUS_08213</name>
</gene>
<proteinExistence type="predicted"/>
<protein>
    <submittedName>
        <fullName evidence="2">Uncharacterized protein</fullName>
    </submittedName>
</protein>
<evidence type="ECO:0000313" key="2">
    <source>
        <dbReference type="EMBL" id="ERF68147.1"/>
    </source>
</evidence>
<dbReference type="EMBL" id="KE721540">
    <property type="protein sequence ID" value="ERF68147.1"/>
    <property type="molecule type" value="Genomic_DNA"/>
</dbReference>
<accession>U1FTS6</accession>